<dbReference type="EMBL" id="CAXDID020000155">
    <property type="protein sequence ID" value="CAL6042935.1"/>
    <property type="molecule type" value="Genomic_DNA"/>
</dbReference>
<protein>
    <submittedName>
        <fullName evidence="2">Hypothetical_protein</fullName>
    </submittedName>
</protein>
<evidence type="ECO:0000313" key="3">
    <source>
        <dbReference type="Proteomes" id="UP001642409"/>
    </source>
</evidence>
<organism evidence="1">
    <name type="scientific">Hexamita inflata</name>
    <dbReference type="NCBI Taxonomy" id="28002"/>
    <lineage>
        <taxon>Eukaryota</taxon>
        <taxon>Metamonada</taxon>
        <taxon>Diplomonadida</taxon>
        <taxon>Hexamitidae</taxon>
        <taxon>Hexamitinae</taxon>
        <taxon>Hexamita</taxon>
    </lineage>
</organism>
<dbReference type="AlphaFoldDB" id="A0AA86UAI8"/>
<evidence type="ECO:0000313" key="1">
    <source>
        <dbReference type="EMBL" id="CAI9947829.1"/>
    </source>
</evidence>
<reference evidence="1" key="1">
    <citation type="submission" date="2023-06" db="EMBL/GenBank/DDBJ databases">
        <authorList>
            <person name="Kurt Z."/>
        </authorList>
    </citation>
    <scope>NUCLEOTIDE SEQUENCE</scope>
</reference>
<name>A0AA86UAI8_9EUKA</name>
<dbReference type="Proteomes" id="UP001642409">
    <property type="component" value="Unassembled WGS sequence"/>
</dbReference>
<reference evidence="2 3" key="2">
    <citation type="submission" date="2024-07" db="EMBL/GenBank/DDBJ databases">
        <authorList>
            <person name="Akdeniz Z."/>
        </authorList>
    </citation>
    <scope>NUCLEOTIDE SEQUENCE [LARGE SCALE GENOMIC DNA]</scope>
</reference>
<keyword evidence="3" id="KW-1185">Reference proteome</keyword>
<gene>
    <name evidence="1" type="ORF">HINF_LOCUS35474</name>
    <name evidence="2" type="ORF">HINF_LOCUS39831</name>
</gene>
<comment type="caution">
    <text evidence="1">The sequence shown here is derived from an EMBL/GenBank/DDBJ whole genome shotgun (WGS) entry which is preliminary data.</text>
</comment>
<proteinExistence type="predicted"/>
<dbReference type="EMBL" id="CATOUU010000782">
    <property type="protein sequence ID" value="CAI9947829.1"/>
    <property type="molecule type" value="Genomic_DNA"/>
</dbReference>
<accession>A0AA86UAI8</accession>
<evidence type="ECO:0000313" key="2">
    <source>
        <dbReference type="EMBL" id="CAL6042935.1"/>
    </source>
</evidence>
<sequence length="271" mass="32085">MSVLMRRENTLIIEPGSDISKIQIINFILLPNSKKHFEGPPLYLRVKEMIPGALHRFYNSTEIIECEKARIYLKQAELKNLFGCVSSIVENNFEMNVKTETHIKPSFKLLILMLNVSTQKRQIADELQILISKQTTKIQKPLPVYESTYPLPEFINYVSKTQKFEFFKQCFLFTQNYNYDKELKDTVMLYFGITAQMRKEMINRLQRFAYDECKQYICQNVIHLFLKDTEICKDFKYKGEHLTYRVMTMLCLKTTEHTIKLDEELIILGVQ</sequence>